<evidence type="ECO:0000313" key="3">
    <source>
        <dbReference type="Proteomes" id="UP001521184"/>
    </source>
</evidence>
<accession>A0ABR3TVK3</accession>
<evidence type="ECO:0000313" key="2">
    <source>
        <dbReference type="EMBL" id="KAL1645532.1"/>
    </source>
</evidence>
<name>A0ABR3TVK3_9PEZI</name>
<dbReference type="PROSITE" id="PS50006">
    <property type="entry name" value="FHA_DOMAIN"/>
    <property type="match status" value="1"/>
</dbReference>
<feature type="domain" description="FHA" evidence="1">
    <location>
        <begin position="47"/>
        <end position="104"/>
    </location>
</feature>
<organism evidence="2 3">
    <name type="scientific">Diplodia intermedia</name>
    <dbReference type="NCBI Taxonomy" id="856260"/>
    <lineage>
        <taxon>Eukaryota</taxon>
        <taxon>Fungi</taxon>
        <taxon>Dikarya</taxon>
        <taxon>Ascomycota</taxon>
        <taxon>Pezizomycotina</taxon>
        <taxon>Dothideomycetes</taxon>
        <taxon>Dothideomycetes incertae sedis</taxon>
        <taxon>Botryosphaeriales</taxon>
        <taxon>Botryosphaeriaceae</taxon>
        <taxon>Diplodia</taxon>
    </lineage>
</organism>
<dbReference type="EMBL" id="JAKEKT020000019">
    <property type="protein sequence ID" value="KAL1645532.1"/>
    <property type="molecule type" value="Genomic_DNA"/>
</dbReference>
<dbReference type="SUPFAM" id="SSF49879">
    <property type="entry name" value="SMAD/FHA domain"/>
    <property type="match status" value="1"/>
</dbReference>
<dbReference type="Proteomes" id="UP001521184">
    <property type="component" value="Unassembled WGS sequence"/>
</dbReference>
<proteinExistence type="predicted"/>
<protein>
    <recommendedName>
        <fullName evidence="1">FHA domain-containing protein</fullName>
    </recommendedName>
</protein>
<dbReference type="Gene3D" id="2.60.200.20">
    <property type="match status" value="1"/>
</dbReference>
<keyword evidence="3" id="KW-1185">Reference proteome</keyword>
<sequence length="161" mass="18634">MVESSAPRKGQAGPPVAFLDVRDAAYEYDGRDSDLSSRIPIRANQEFHLGRDSPELHYAHQTISKRHLKFHCILFDNDGQWGIEPLVYAEDLSTNGTRLKRAHTLETVTMRPHVHITLLEDNDELWLAPMKFLRYRVEGEHRGKDRVFSPELKMDMKASYM</sequence>
<evidence type="ECO:0000259" key="1">
    <source>
        <dbReference type="PROSITE" id="PS50006"/>
    </source>
</evidence>
<reference evidence="2 3" key="1">
    <citation type="journal article" date="2023" name="Plant Dis.">
        <title>First Report of Diplodia intermedia Causing Canker and Dieback Diseases on Apple Trees in Canada.</title>
        <authorList>
            <person name="Ellouze W."/>
            <person name="Ilyukhin E."/>
            <person name="Sulman M."/>
            <person name="Ali S."/>
        </authorList>
    </citation>
    <scope>NUCLEOTIDE SEQUENCE [LARGE SCALE GENOMIC DNA]</scope>
    <source>
        <strain evidence="2 3">M45-28</strain>
    </source>
</reference>
<gene>
    <name evidence="2" type="ORF">SLS58_003842</name>
</gene>
<dbReference type="InterPro" id="IPR008984">
    <property type="entry name" value="SMAD_FHA_dom_sf"/>
</dbReference>
<comment type="caution">
    <text evidence="2">The sequence shown here is derived from an EMBL/GenBank/DDBJ whole genome shotgun (WGS) entry which is preliminary data.</text>
</comment>
<dbReference type="InterPro" id="IPR000253">
    <property type="entry name" value="FHA_dom"/>
</dbReference>